<dbReference type="AlphaFoldDB" id="A0A1F6A5B6"/>
<proteinExistence type="predicted"/>
<protein>
    <submittedName>
        <fullName evidence="7">Uncharacterized protein</fullName>
    </submittedName>
</protein>
<feature type="domain" description="YknX-like beta-barrel" evidence="6">
    <location>
        <begin position="243"/>
        <end position="314"/>
    </location>
</feature>
<dbReference type="Gene3D" id="2.40.420.20">
    <property type="match status" value="1"/>
</dbReference>
<feature type="compositionally biased region" description="Low complexity" evidence="3">
    <location>
        <begin position="373"/>
        <end position="391"/>
    </location>
</feature>
<keyword evidence="2" id="KW-0175">Coiled coil</keyword>
<organism evidence="7 8">
    <name type="scientific">Candidatus Gottesmanbacteria bacterium RIFCSPHIGHO2_01_FULL_47_48</name>
    <dbReference type="NCBI Taxonomy" id="1798381"/>
    <lineage>
        <taxon>Bacteria</taxon>
        <taxon>Candidatus Gottesmaniibacteriota</taxon>
    </lineage>
</organism>
<dbReference type="Pfam" id="PF25967">
    <property type="entry name" value="RND-MFP_C"/>
    <property type="match status" value="1"/>
</dbReference>
<evidence type="ECO:0000256" key="2">
    <source>
        <dbReference type="ARBA" id="ARBA00023054"/>
    </source>
</evidence>
<dbReference type="SUPFAM" id="SSF111369">
    <property type="entry name" value="HlyD-like secretion proteins"/>
    <property type="match status" value="1"/>
</dbReference>
<name>A0A1F6A5B6_9BACT</name>
<reference evidence="7 8" key="1">
    <citation type="journal article" date="2016" name="Nat. Commun.">
        <title>Thousands of microbial genomes shed light on interconnected biogeochemical processes in an aquifer system.</title>
        <authorList>
            <person name="Anantharaman K."/>
            <person name="Brown C.T."/>
            <person name="Hug L.A."/>
            <person name="Sharon I."/>
            <person name="Castelle C.J."/>
            <person name="Probst A.J."/>
            <person name="Thomas B.C."/>
            <person name="Singh A."/>
            <person name="Wilkins M.J."/>
            <person name="Karaoz U."/>
            <person name="Brodie E.L."/>
            <person name="Williams K.H."/>
            <person name="Hubbard S.S."/>
            <person name="Banfield J.F."/>
        </authorList>
    </citation>
    <scope>NUCLEOTIDE SEQUENCE [LARGE SCALE GENOMIC DNA]</scope>
</reference>
<keyword evidence="4" id="KW-1133">Transmembrane helix</keyword>
<dbReference type="InterPro" id="IPR050465">
    <property type="entry name" value="UPF0194_transport"/>
</dbReference>
<dbReference type="EMBL" id="MFJK01000005">
    <property type="protein sequence ID" value="OGG19664.1"/>
    <property type="molecule type" value="Genomic_DNA"/>
</dbReference>
<dbReference type="Pfam" id="PF25990">
    <property type="entry name" value="Beta-barrel_YknX"/>
    <property type="match status" value="1"/>
</dbReference>
<evidence type="ECO:0000256" key="4">
    <source>
        <dbReference type="SAM" id="Phobius"/>
    </source>
</evidence>
<keyword evidence="4" id="KW-0472">Membrane</keyword>
<feature type="domain" description="Multidrug resistance protein MdtA-like C-terminal permuted SH3" evidence="5">
    <location>
        <begin position="321"/>
        <end position="378"/>
    </location>
</feature>
<gene>
    <name evidence="7" type="ORF">A2721_00930</name>
</gene>
<evidence type="ECO:0000259" key="6">
    <source>
        <dbReference type="Pfam" id="PF25990"/>
    </source>
</evidence>
<evidence type="ECO:0000256" key="1">
    <source>
        <dbReference type="ARBA" id="ARBA00004196"/>
    </source>
</evidence>
<accession>A0A1F6A5B6</accession>
<dbReference type="STRING" id="1798381.A2721_00930"/>
<dbReference type="PANTHER" id="PTHR32347:SF23">
    <property type="entry name" value="BLL5650 PROTEIN"/>
    <property type="match status" value="1"/>
</dbReference>
<feature type="region of interest" description="Disordered" evidence="3">
    <location>
        <begin position="370"/>
        <end position="391"/>
    </location>
</feature>
<dbReference type="Gene3D" id="2.40.50.100">
    <property type="match status" value="1"/>
</dbReference>
<evidence type="ECO:0000256" key="3">
    <source>
        <dbReference type="SAM" id="MobiDB-lite"/>
    </source>
</evidence>
<dbReference type="InterPro" id="IPR058636">
    <property type="entry name" value="Beta-barrel_YknX"/>
</dbReference>
<dbReference type="Gene3D" id="2.40.30.170">
    <property type="match status" value="1"/>
</dbReference>
<sequence>MNRFRPLLRDKQKLVLALVALFVVVFGLWKFFGPKTATPQYQTATVERGNIVSTISASGQVITTGRLPILSQASGQVSAVYVKNGDTLTAGQKILTITLDPGAAVKNASAWSSYLSANAAFYSTQSTMFSKWKTYLDLATNSTYENPDQSPNETNRTAAAFHIAQDDWLKAEADYKNQQAVVNASWLNYQQTSPDLVAPTSGILEDLTYVPGMLISSSVSSSGITQSQTIASVVTTFSPTIAINLSEVDVNKVSEGNKVTVTFDALPDKTYTGKIVGINKTGVVSSGVTNYPATIQLDTSPAEILPNMSASANIILATKSDVLLIPSEAVQTQDGQAVVRVLKNGQEALVNVETGLTSDTQTEITSGLNEGDTVVTGTATTTPTTTSQSPFSTFRIGGGIGGAGGGTRIQTGR</sequence>
<dbReference type="Proteomes" id="UP000177871">
    <property type="component" value="Unassembled WGS sequence"/>
</dbReference>
<evidence type="ECO:0000313" key="8">
    <source>
        <dbReference type="Proteomes" id="UP000177871"/>
    </source>
</evidence>
<dbReference type="InterPro" id="IPR058627">
    <property type="entry name" value="MdtA-like_C"/>
</dbReference>
<comment type="caution">
    <text evidence="7">The sequence shown here is derived from an EMBL/GenBank/DDBJ whole genome shotgun (WGS) entry which is preliminary data.</text>
</comment>
<evidence type="ECO:0000259" key="5">
    <source>
        <dbReference type="Pfam" id="PF25967"/>
    </source>
</evidence>
<feature type="transmembrane region" description="Helical" evidence="4">
    <location>
        <begin position="12"/>
        <end position="32"/>
    </location>
</feature>
<comment type="subcellular location">
    <subcellularLocation>
        <location evidence="1">Cell envelope</location>
    </subcellularLocation>
</comment>
<dbReference type="PANTHER" id="PTHR32347">
    <property type="entry name" value="EFFLUX SYSTEM COMPONENT YKNX-RELATED"/>
    <property type="match status" value="1"/>
</dbReference>
<keyword evidence="4" id="KW-0812">Transmembrane</keyword>
<evidence type="ECO:0000313" key="7">
    <source>
        <dbReference type="EMBL" id="OGG19664.1"/>
    </source>
</evidence>
<dbReference type="GO" id="GO:0030313">
    <property type="term" value="C:cell envelope"/>
    <property type="evidence" value="ECO:0007669"/>
    <property type="project" value="UniProtKB-SubCell"/>
</dbReference>